<accession>A0A183JF95</accession>
<dbReference type="AlphaFoldDB" id="A0A183JF95"/>
<dbReference type="STRING" id="6186.A0A183JF95"/>
<dbReference type="PANTHER" id="PTHR37984">
    <property type="entry name" value="PROTEIN CBG26694"/>
    <property type="match status" value="1"/>
</dbReference>
<gene>
    <name evidence="8" type="ORF">SCUD_LOCUS1361</name>
</gene>
<organism evidence="10">
    <name type="scientific">Schistosoma curassoni</name>
    <dbReference type="NCBI Taxonomy" id="6186"/>
    <lineage>
        <taxon>Eukaryota</taxon>
        <taxon>Metazoa</taxon>
        <taxon>Spiralia</taxon>
        <taxon>Lophotrochozoa</taxon>
        <taxon>Platyhelminthes</taxon>
        <taxon>Trematoda</taxon>
        <taxon>Digenea</taxon>
        <taxon>Strigeidida</taxon>
        <taxon>Schistosomatoidea</taxon>
        <taxon>Schistosomatidae</taxon>
        <taxon>Schistosoma</taxon>
    </lineage>
</organism>
<reference evidence="10" key="1">
    <citation type="submission" date="2016-06" db="UniProtKB">
        <authorList>
            <consortium name="WormBaseParasite"/>
        </authorList>
    </citation>
    <scope>IDENTIFICATION</scope>
</reference>
<keyword evidence="2" id="KW-0548">Nucleotidyltransferase</keyword>
<dbReference type="Proteomes" id="UP000279833">
    <property type="component" value="Unassembled WGS sequence"/>
</dbReference>
<sequence length="84" mass="9468">MCLLLMGNGEVLEHEVTPVICVSRKLTVAEQGHSQTQQEALAVFWAFKRLHIYLFGKKSTSVTNHEALKFIYHPEKSLAHSSVC</sequence>
<keyword evidence="3" id="KW-0540">Nuclease</keyword>
<keyword evidence="9" id="KW-1185">Reference proteome</keyword>
<proteinExistence type="predicted"/>
<evidence type="ECO:0000256" key="3">
    <source>
        <dbReference type="ARBA" id="ARBA00022722"/>
    </source>
</evidence>
<dbReference type="GO" id="GO:0004519">
    <property type="term" value="F:endonuclease activity"/>
    <property type="evidence" value="ECO:0007669"/>
    <property type="project" value="UniProtKB-KW"/>
</dbReference>
<protein>
    <submittedName>
        <fullName evidence="10">RT_RNaseH domain-containing protein</fullName>
    </submittedName>
</protein>
<dbReference type="GO" id="GO:0003964">
    <property type="term" value="F:RNA-directed DNA polymerase activity"/>
    <property type="evidence" value="ECO:0007669"/>
    <property type="project" value="UniProtKB-KW"/>
</dbReference>
<dbReference type="Pfam" id="PF17917">
    <property type="entry name" value="RT_RNaseH"/>
    <property type="match status" value="1"/>
</dbReference>
<evidence type="ECO:0000256" key="1">
    <source>
        <dbReference type="ARBA" id="ARBA00022679"/>
    </source>
</evidence>
<evidence type="ECO:0000256" key="6">
    <source>
        <dbReference type="ARBA" id="ARBA00022918"/>
    </source>
</evidence>
<dbReference type="WBParaSite" id="SCUD_0000136001-mRNA-1">
    <property type="protein sequence ID" value="SCUD_0000136001-mRNA-1"/>
    <property type="gene ID" value="SCUD_0000136001"/>
</dbReference>
<keyword evidence="1" id="KW-0808">Transferase</keyword>
<name>A0A183JF95_9TREM</name>
<keyword evidence="4" id="KW-0255">Endonuclease</keyword>
<evidence type="ECO:0000313" key="10">
    <source>
        <dbReference type="WBParaSite" id="SCUD_0000136001-mRNA-1"/>
    </source>
</evidence>
<evidence type="ECO:0000256" key="5">
    <source>
        <dbReference type="ARBA" id="ARBA00022801"/>
    </source>
</evidence>
<evidence type="ECO:0000313" key="9">
    <source>
        <dbReference type="Proteomes" id="UP000279833"/>
    </source>
</evidence>
<dbReference type="InterPro" id="IPR043502">
    <property type="entry name" value="DNA/RNA_pol_sf"/>
</dbReference>
<dbReference type="InterPro" id="IPR041373">
    <property type="entry name" value="RT_RNaseH"/>
</dbReference>
<evidence type="ECO:0000256" key="4">
    <source>
        <dbReference type="ARBA" id="ARBA00022759"/>
    </source>
</evidence>
<keyword evidence="6" id="KW-0695">RNA-directed DNA polymerase</keyword>
<dbReference type="EMBL" id="UZAK01001080">
    <property type="protein sequence ID" value="VDO67183.1"/>
    <property type="molecule type" value="Genomic_DNA"/>
</dbReference>
<dbReference type="PANTHER" id="PTHR37984:SF5">
    <property type="entry name" value="PROTEIN NYNRIN-LIKE"/>
    <property type="match status" value="1"/>
</dbReference>
<evidence type="ECO:0000313" key="8">
    <source>
        <dbReference type="EMBL" id="VDO67183.1"/>
    </source>
</evidence>
<evidence type="ECO:0000256" key="2">
    <source>
        <dbReference type="ARBA" id="ARBA00022695"/>
    </source>
</evidence>
<feature type="domain" description="Reverse transcriptase RNase H-like" evidence="7">
    <location>
        <begin position="15"/>
        <end position="76"/>
    </location>
</feature>
<dbReference type="GO" id="GO:0016787">
    <property type="term" value="F:hydrolase activity"/>
    <property type="evidence" value="ECO:0007669"/>
    <property type="project" value="UniProtKB-KW"/>
</dbReference>
<dbReference type="SUPFAM" id="SSF56672">
    <property type="entry name" value="DNA/RNA polymerases"/>
    <property type="match status" value="1"/>
</dbReference>
<dbReference type="InterPro" id="IPR050951">
    <property type="entry name" value="Retrovirus_Pol_polyprotein"/>
</dbReference>
<reference evidence="8 9" key="2">
    <citation type="submission" date="2018-11" db="EMBL/GenBank/DDBJ databases">
        <authorList>
            <consortium name="Pathogen Informatics"/>
        </authorList>
    </citation>
    <scope>NUCLEOTIDE SEQUENCE [LARGE SCALE GENOMIC DNA]</scope>
    <source>
        <strain evidence="8">Dakar</strain>
        <strain evidence="9">Dakar, Senegal</strain>
    </source>
</reference>
<evidence type="ECO:0000259" key="7">
    <source>
        <dbReference type="Pfam" id="PF17917"/>
    </source>
</evidence>
<keyword evidence="5" id="KW-0378">Hydrolase</keyword>